<evidence type="ECO:0000256" key="6">
    <source>
        <dbReference type="ARBA" id="ARBA00022475"/>
    </source>
</evidence>
<evidence type="ECO:0000256" key="5">
    <source>
        <dbReference type="ARBA" id="ARBA00015329"/>
    </source>
</evidence>
<dbReference type="GO" id="GO:0042383">
    <property type="term" value="C:sarcolemma"/>
    <property type="evidence" value="ECO:0007669"/>
    <property type="project" value="UniProtKB-SubCell"/>
</dbReference>
<evidence type="ECO:0000256" key="9">
    <source>
        <dbReference type="ARBA" id="ARBA00022968"/>
    </source>
</evidence>
<comment type="similarity">
    <text evidence="4">Belongs to the sarcoglycan beta/delta/gamma/zeta family.</text>
</comment>
<dbReference type="Proteomes" id="UP000887561">
    <property type="component" value="Unplaced"/>
</dbReference>
<name>A0A915MJB0_MELJA</name>
<evidence type="ECO:0000256" key="10">
    <source>
        <dbReference type="ARBA" id="ARBA00022989"/>
    </source>
</evidence>
<keyword evidence="12" id="KW-1015">Disulfide bond</keyword>
<dbReference type="SUPFAM" id="SSF56112">
    <property type="entry name" value="Protein kinase-like (PK-like)"/>
    <property type="match status" value="1"/>
</dbReference>
<evidence type="ECO:0000313" key="16">
    <source>
        <dbReference type="Proteomes" id="UP000887561"/>
    </source>
</evidence>
<evidence type="ECO:0000256" key="8">
    <source>
        <dbReference type="ARBA" id="ARBA00022692"/>
    </source>
</evidence>
<evidence type="ECO:0000256" key="14">
    <source>
        <dbReference type="ARBA" id="ARBA00023212"/>
    </source>
</evidence>
<dbReference type="InterPro" id="IPR011009">
    <property type="entry name" value="Kinase-like_dom_sf"/>
</dbReference>
<protein>
    <recommendedName>
        <fullName evidence="5">Beta-sarcoglycan</fullName>
    </recommendedName>
</protein>
<comment type="function">
    <text evidence="1">Component of the sarcoglycan complex, a subcomplex of the dystrophin-glycoprotein complex which forms a link between the F-actin cytoskeleton and the extracellular matrix.</text>
</comment>
<comment type="subunit">
    <text evidence="15">Cross-link to form 2 major subcomplexes: one consisting of SGCB, SGCD and SGCG and the other consisting of SGCB and SGCD. The association between SGCB and SGCG is particularly strong while SGCA is loosely associated with the other sarcoglycans.</text>
</comment>
<evidence type="ECO:0000256" key="2">
    <source>
        <dbReference type="ARBA" id="ARBA00004245"/>
    </source>
</evidence>
<keyword evidence="10" id="KW-1133">Transmembrane helix</keyword>
<organism evidence="16 17">
    <name type="scientific">Meloidogyne javanica</name>
    <name type="common">Root-knot nematode worm</name>
    <dbReference type="NCBI Taxonomy" id="6303"/>
    <lineage>
        <taxon>Eukaryota</taxon>
        <taxon>Metazoa</taxon>
        <taxon>Ecdysozoa</taxon>
        <taxon>Nematoda</taxon>
        <taxon>Chromadorea</taxon>
        <taxon>Rhabditida</taxon>
        <taxon>Tylenchina</taxon>
        <taxon>Tylenchomorpha</taxon>
        <taxon>Tylenchoidea</taxon>
        <taxon>Meloidogynidae</taxon>
        <taxon>Meloidogyninae</taxon>
        <taxon>Meloidogyne</taxon>
        <taxon>Meloidogyne incognita group</taxon>
    </lineage>
</organism>
<dbReference type="GO" id="GO:0005856">
    <property type="term" value="C:cytoskeleton"/>
    <property type="evidence" value="ECO:0007669"/>
    <property type="project" value="UniProtKB-SubCell"/>
</dbReference>
<proteinExistence type="inferred from homology"/>
<sequence length="310" mass="34412">MFYQDFYTLQLIDFGSAMECPLIILDALTSRKMLDEAGQYCTMPYRAPELFTCEVGMEIDESVDIWLNISLVLVLQMSPQGMRSLRIYSYTNPKNGYSEPAVHFSAEQTHLGQVVANSGKVLGQRGLDILGSRVLIQTGNETKTVLQGGECKIEGVKQFQIRQPGTDKVLFSARHPLVSIDRRIKKISSGHIITNKLRSPIDESIYITAEDLGLRGNERIQMEAKAINFTAKTGIRFSTTEDGSIRLTSKQIFLGSKWLSLPLSPSPALIASVEAFRVCLCRSSAVMIERPKVFIVPGNRPCIASANICQ</sequence>
<keyword evidence="16" id="KW-1185">Reference proteome</keyword>
<dbReference type="InterPro" id="IPR006875">
    <property type="entry name" value="Sarcoglycan"/>
</dbReference>
<evidence type="ECO:0000313" key="17">
    <source>
        <dbReference type="WBParaSite" id="scaffold434_cov187.g1054"/>
    </source>
</evidence>
<dbReference type="Pfam" id="PF04790">
    <property type="entry name" value="Sarcoglycan_1"/>
    <property type="match status" value="1"/>
</dbReference>
<dbReference type="PANTHER" id="PTHR21142:SF2">
    <property type="entry name" value="BETA-SARCOGLYCAN"/>
    <property type="match status" value="1"/>
</dbReference>
<keyword evidence="14" id="KW-0206">Cytoskeleton</keyword>
<dbReference type="AlphaFoldDB" id="A0A915MJB0"/>
<reference evidence="17" key="1">
    <citation type="submission" date="2022-11" db="UniProtKB">
        <authorList>
            <consortium name="WormBaseParasite"/>
        </authorList>
    </citation>
    <scope>IDENTIFICATION</scope>
</reference>
<keyword evidence="8" id="KW-0812">Transmembrane</keyword>
<dbReference type="GO" id="GO:0016012">
    <property type="term" value="C:sarcoglycan complex"/>
    <property type="evidence" value="ECO:0007669"/>
    <property type="project" value="InterPro"/>
</dbReference>
<accession>A0A915MJB0</accession>
<dbReference type="Gene3D" id="1.10.510.10">
    <property type="entry name" value="Transferase(Phosphotransferase) domain 1"/>
    <property type="match status" value="1"/>
</dbReference>
<evidence type="ECO:0000256" key="15">
    <source>
        <dbReference type="ARBA" id="ARBA00026041"/>
    </source>
</evidence>
<evidence type="ECO:0000256" key="3">
    <source>
        <dbReference type="ARBA" id="ARBA00004274"/>
    </source>
</evidence>
<dbReference type="InterPro" id="IPR027659">
    <property type="entry name" value="Sgcb"/>
</dbReference>
<evidence type="ECO:0000256" key="4">
    <source>
        <dbReference type="ARBA" id="ARBA00007574"/>
    </source>
</evidence>
<comment type="subcellular location">
    <subcellularLocation>
        <location evidence="3">Cell membrane</location>
        <location evidence="3">Sarcolemma</location>
        <topology evidence="3">Single-pass type II membrane protein</topology>
    </subcellularLocation>
    <subcellularLocation>
        <location evidence="2">Cytoplasm</location>
        <location evidence="2">Cytoskeleton</location>
    </subcellularLocation>
</comment>
<keyword evidence="13" id="KW-0325">Glycoprotein</keyword>
<dbReference type="PANTHER" id="PTHR21142">
    <property type="entry name" value="SARCOGLYCANS"/>
    <property type="match status" value="1"/>
</dbReference>
<evidence type="ECO:0000256" key="13">
    <source>
        <dbReference type="ARBA" id="ARBA00023180"/>
    </source>
</evidence>
<dbReference type="GO" id="GO:0007517">
    <property type="term" value="P:muscle organ development"/>
    <property type="evidence" value="ECO:0007669"/>
    <property type="project" value="InterPro"/>
</dbReference>
<evidence type="ECO:0000256" key="12">
    <source>
        <dbReference type="ARBA" id="ARBA00023157"/>
    </source>
</evidence>
<keyword evidence="7" id="KW-0963">Cytoplasm</keyword>
<evidence type="ECO:0000256" key="11">
    <source>
        <dbReference type="ARBA" id="ARBA00023136"/>
    </source>
</evidence>
<evidence type="ECO:0000256" key="1">
    <source>
        <dbReference type="ARBA" id="ARBA00002860"/>
    </source>
</evidence>
<keyword evidence="6" id="KW-1003">Cell membrane</keyword>
<keyword evidence="9" id="KW-0735">Signal-anchor</keyword>
<dbReference type="WBParaSite" id="scaffold434_cov187.g1054">
    <property type="protein sequence ID" value="scaffold434_cov187.g1054"/>
    <property type="gene ID" value="scaffold434_cov187.g1054"/>
</dbReference>
<keyword evidence="11" id="KW-0472">Membrane</keyword>
<evidence type="ECO:0000256" key="7">
    <source>
        <dbReference type="ARBA" id="ARBA00022490"/>
    </source>
</evidence>